<keyword evidence="1" id="KW-0808">Transferase</keyword>
<dbReference type="Gene3D" id="3.30.565.10">
    <property type="entry name" value="Histidine kinase-like ATPase, C-terminal domain"/>
    <property type="match status" value="1"/>
</dbReference>
<feature type="non-terminal residue" evidence="1">
    <location>
        <position position="1"/>
    </location>
</feature>
<dbReference type="AlphaFoldDB" id="A0AAJ2NTA9"/>
<accession>A0AAJ2NTA9</accession>
<keyword evidence="1" id="KW-0418">Kinase</keyword>
<dbReference type="Proteomes" id="UP001285636">
    <property type="component" value="Unassembled WGS sequence"/>
</dbReference>
<comment type="caution">
    <text evidence="1">The sequence shown here is derived from an EMBL/GenBank/DDBJ whole genome shotgun (WGS) entry which is preliminary data.</text>
</comment>
<evidence type="ECO:0000313" key="1">
    <source>
        <dbReference type="EMBL" id="MDV2888148.1"/>
    </source>
</evidence>
<dbReference type="RefSeq" id="WP_369293412.1">
    <property type="nucleotide sequence ID" value="NZ_JAWJAY010001001.1"/>
</dbReference>
<organism evidence="1 2">
    <name type="scientific">Alkalihalophilus pseudofirmus</name>
    <name type="common">Bacillus pseudofirmus</name>
    <dbReference type="NCBI Taxonomy" id="79885"/>
    <lineage>
        <taxon>Bacteria</taxon>
        <taxon>Bacillati</taxon>
        <taxon>Bacillota</taxon>
        <taxon>Bacilli</taxon>
        <taxon>Bacillales</taxon>
        <taxon>Bacillaceae</taxon>
        <taxon>Alkalihalophilus</taxon>
    </lineage>
</organism>
<reference evidence="1" key="1">
    <citation type="submission" date="2023-10" db="EMBL/GenBank/DDBJ databases">
        <title>Screening of Alkalihalophilus pseudofirmusBZ-TG-HK211 and Its Alleviation of Salt Stress on Rapeseed Growth.</title>
        <authorList>
            <person name="Zhao B."/>
            <person name="Guo T."/>
        </authorList>
    </citation>
    <scope>NUCLEOTIDE SEQUENCE</scope>
    <source>
        <strain evidence="1">BZ-TG-HK211</strain>
    </source>
</reference>
<dbReference type="EMBL" id="JAWJAY010001001">
    <property type="protein sequence ID" value="MDV2888148.1"/>
    <property type="molecule type" value="Genomic_DNA"/>
</dbReference>
<proteinExistence type="predicted"/>
<evidence type="ECO:0000313" key="2">
    <source>
        <dbReference type="Proteomes" id="UP001285636"/>
    </source>
</evidence>
<gene>
    <name evidence="1" type="ORF">RYX45_23580</name>
</gene>
<dbReference type="InterPro" id="IPR036890">
    <property type="entry name" value="HATPase_C_sf"/>
</dbReference>
<sequence>GAVLSLFVQKHDKEVIVEVADNGVGMDELTKKRLLGQDETTDIKQGSTKEHTGHSTGLGLQNVIKRLQLFYSKEQVVEIESQPG</sequence>
<protein>
    <submittedName>
        <fullName evidence="1">Histidine kinase</fullName>
    </submittedName>
</protein>
<dbReference type="GO" id="GO:0016301">
    <property type="term" value="F:kinase activity"/>
    <property type="evidence" value="ECO:0007669"/>
    <property type="project" value="UniProtKB-KW"/>
</dbReference>
<name>A0AAJ2NTA9_ALKPS</name>
<feature type="non-terminal residue" evidence="1">
    <location>
        <position position="84"/>
    </location>
</feature>
<dbReference type="SUPFAM" id="SSF55874">
    <property type="entry name" value="ATPase domain of HSP90 chaperone/DNA topoisomerase II/histidine kinase"/>
    <property type="match status" value="1"/>
</dbReference>